<keyword evidence="4" id="KW-1185">Reference proteome</keyword>
<keyword evidence="1 3" id="KW-0378">Hydrolase</keyword>
<dbReference type="InterPro" id="IPR029058">
    <property type="entry name" value="AB_hydrolase_fold"/>
</dbReference>
<evidence type="ECO:0000313" key="3">
    <source>
        <dbReference type="EMBL" id="MFD0724887.1"/>
    </source>
</evidence>
<dbReference type="PANTHER" id="PTHR22946">
    <property type="entry name" value="DIENELACTONE HYDROLASE DOMAIN-CONTAINING PROTEIN-RELATED"/>
    <property type="match status" value="1"/>
</dbReference>
<name>A0ABW2YB18_9GAMM</name>
<protein>
    <submittedName>
        <fullName evidence="3">Alpha/beta hydrolase family protein</fullName>
        <ecNumber evidence="3">3.4.-.-</ecNumber>
    </submittedName>
</protein>
<dbReference type="Proteomes" id="UP001597110">
    <property type="component" value="Unassembled WGS sequence"/>
</dbReference>
<gene>
    <name evidence="3" type="ORF">ACFQ0E_04660</name>
</gene>
<dbReference type="EC" id="3.4.-.-" evidence="3"/>
<dbReference type="GO" id="GO:0016787">
    <property type="term" value="F:hydrolase activity"/>
    <property type="evidence" value="ECO:0007669"/>
    <property type="project" value="UniProtKB-KW"/>
</dbReference>
<dbReference type="SUPFAM" id="SSF53474">
    <property type="entry name" value="alpha/beta-Hydrolases"/>
    <property type="match status" value="1"/>
</dbReference>
<dbReference type="Pfam" id="PF00326">
    <property type="entry name" value="Peptidase_S9"/>
    <property type="match status" value="1"/>
</dbReference>
<feature type="domain" description="Peptidase S9 prolyl oligopeptidase catalytic" evidence="2">
    <location>
        <begin position="218"/>
        <end position="282"/>
    </location>
</feature>
<dbReference type="InterPro" id="IPR001375">
    <property type="entry name" value="Peptidase_S9_cat"/>
</dbReference>
<evidence type="ECO:0000259" key="2">
    <source>
        <dbReference type="Pfam" id="PF00326"/>
    </source>
</evidence>
<comment type="caution">
    <text evidence="3">The sequence shown here is derived from an EMBL/GenBank/DDBJ whole genome shotgun (WGS) entry which is preliminary data.</text>
</comment>
<accession>A0ABW2YB18</accession>
<organism evidence="3 4">
    <name type="scientific">Lysobacter brunescens</name>
    <dbReference type="NCBI Taxonomy" id="262323"/>
    <lineage>
        <taxon>Bacteria</taxon>
        <taxon>Pseudomonadati</taxon>
        <taxon>Pseudomonadota</taxon>
        <taxon>Gammaproteobacteria</taxon>
        <taxon>Lysobacterales</taxon>
        <taxon>Lysobacteraceae</taxon>
        <taxon>Lysobacter</taxon>
    </lineage>
</organism>
<dbReference type="InterPro" id="IPR050261">
    <property type="entry name" value="FrsA_esterase"/>
</dbReference>
<evidence type="ECO:0000313" key="4">
    <source>
        <dbReference type="Proteomes" id="UP001597110"/>
    </source>
</evidence>
<evidence type="ECO:0000256" key="1">
    <source>
        <dbReference type="ARBA" id="ARBA00022801"/>
    </source>
</evidence>
<reference evidence="4" key="1">
    <citation type="journal article" date="2019" name="Int. J. Syst. Evol. Microbiol.">
        <title>The Global Catalogue of Microorganisms (GCM) 10K type strain sequencing project: providing services to taxonomists for standard genome sequencing and annotation.</title>
        <authorList>
            <consortium name="The Broad Institute Genomics Platform"/>
            <consortium name="The Broad Institute Genome Sequencing Center for Infectious Disease"/>
            <person name="Wu L."/>
            <person name="Ma J."/>
        </authorList>
    </citation>
    <scope>NUCLEOTIDE SEQUENCE [LARGE SCALE GENOMIC DNA]</scope>
    <source>
        <strain evidence="4">CCUG 55585</strain>
    </source>
</reference>
<dbReference type="Gene3D" id="3.40.50.1820">
    <property type="entry name" value="alpha/beta hydrolase"/>
    <property type="match status" value="1"/>
</dbReference>
<dbReference type="PANTHER" id="PTHR22946:SF9">
    <property type="entry name" value="POLYKETIDE TRANSFERASE AF380"/>
    <property type="match status" value="1"/>
</dbReference>
<dbReference type="EMBL" id="JBHTIF010000001">
    <property type="protein sequence ID" value="MFD0724887.1"/>
    <property type="molecule type" value="Genomic_DNA"/>
</dbReference>
<dbReference type="RefSeq" id="WP_386822521.1">
    <property type="nucleotide sequence ID" value="NZ_JBHTIF010000001.1"/>
</dbReference>
<sequence length="376" mass="41196">MHAPLLKSAMSMLRGRSSIIAVQRPDREVERSTGGRRRRLSTGIQVRAGDALPAAMLRFACASTCALSSRRMIDLTTTLRDRLGLAHPVPVEFQRSERMPFAGFDRERIEYPGLEGDLIPAFLFTPTAGATLGGVVVFHQHNGEFHFGKSEVAGEVGDPFQAFGPALARRGLAVLAPDAITFEDRRAAVRGTAPDMYDWLQHYNAMSYRLLDGDLLMRKCLDDAQRALSVLLRATRIDADKVGVAGHSYGGYTALYHAAVDTRCRFACISGAVCSFETRRREGTGITLFETVPGLAREIDTHHVLSAIGPRPTMVVSGSQDKYSRDADQVVARVAGDFITHLRVDRAHALDQERFDAIVDWIVGRVTDPADTTADA</sequence>
<proteinExistence type="predicted"/>